<evidence type="ECO:0000259" key="1">
    <source>
        <dbReference type="Pfam" id="PF01494"/>
    </source>
</evidence>
<keyword evidence="3" id="KW-1185">Reference proteome</keyword>
<dbReference type="RefSeq" id="WP_148064981.1">
    <property type="nucleotide sequence ID" value="NZ_VRYZ01000006.1"/>
</dbReference>
<sequence>MTAGLDADVIVIGAGPAGAVAAALLVQRGHRVLVLEREHFPRFSIGESLLPQCMEYLEEAGMLAVVRAAGFQRKKGALFQRGGVYSGFDFGEQFSRGFGETFQVQRARFDQLLAAEAQRQGAEIRFGHSVEAVEFSATDALLSCRDGRGQACSLRAGFVLDASGFGRVLPRLLDLERPSGFPLRASLFTHVVDGIPAGSGFDRDNILITVHPIHRDVWYWLIPFSGGRASLGVVAEPSFFEPYGEDNSAALQALVTEDPVLDRLLAQAHWDTPARRLSGYSARVSQLAGERFALLGNAGEFLDPVFSSGVTIALRSASMAAQVLDRQLRGESVDWQVDYAEPLQRGVDTFRAFVDAWYDGRFQDIIFHARPQGNDIRRMICSILAGYAWDESNPYVRQPVRRIDTLWQYCRPEPVTG</sequence>
<protein>
    <submittedName>
        <fullName evidence="2">NAD(P)/FAD-dependent oxidoreductase</fullName>
    </submittedName>
</protein>
<accession>A0A5C8ZQ38</accession>
<feature type="domain" description="FAD-binding" evidence="1">
    <location>
        <begin position="6"/>
        <end position="335"/>
    </location>
</feature>
<gene>
    <name evidence="2" type="ORF">FVW59_14025</name>
</gene>
<organism evidence="2 3">
    <name type="scientific">Parahaliea aestuarii</name>
    <dbReference type="NCBI Taxonomy" id="1852021"/>
    <lineage>
        <taxon>Bacteria</taxon>
        <taxon>Pseudomonadati</taxon>
        <taxon>Pseudomonadota</taxon>
        <taxon>Gammaproteobacteria</taxon>
        <taxon>Cellvibrionales</taxon>
        <taxon>Halieaceae</taxon>
        <taxon>Parahaliea</taxon>
    </lineage>
</organism>
<dbReference type="Proteomes" id="UP000321933">
    <property type="component" value="Unassembled WGS sequence"/>
</dbReference>
<dbReference type="Gene3D" id="3.50.50.60">
    <property type="entry name" value="FAD/NAD(P)-binding domain"/>
    <property type="match status" value="1"/>
</dbReference>
<comment type="caution">
    <text evidence="2">The sequence shown here is derived from an EMBL/GenBank/DDBJ whole genome shotgun (WGS) entry which is preliminary data.</text>
</comment>
<proteinExistence type="predicted"/>
<dbReference type="InterPro" id="IPR002938">
    <property type="entry name" value="FAD-bd"/>
</dbReference>
<name>A0A5C8ZQ38_9GAMM</name>
<evidence type="ECO:0000313" key="2">
    <source>
        <dbReference type="EMBL" id="TXS90455.1"/>
    </source>
</evidence>
<dbReference type="PRINTS" id="PR00420">
    <property type="entry name" value="RNGMNOXGNASE"/>
</dbReference>
<dbReference type="PANTHER" id="PTHR43747:SF1">
    <property type="entry name" value="SLR1998 PROTEIN"/>
    <property type="match status" value="1"/>
</dbReference>
<reference evidence="2 3" key="1">
    <citation type="submission" date="2019-08" db="EMBL/GenBank/DDBJ databases">
        <title>Parahaliea maris sp. nov., isolated from the surface seawater.</title>
        <authorList>
            <person name="Liu Y."/>
        </authorList>
    </citation>
    <scope>NUCLEOTIDE SEQUENCE [LARGE SCALE GENOMIC DNA]</scope>
    <source>
        <strain evidence="2 3">S2-26</strain>
    </source>
</reference>
<dbReference type="SUPFAM" id="SSF51905">
    <property type="entry name" value="FAD/NAD(P)-binding domain"/>
    <property type="match status" value="1"/>
</dbReference>
<dbReference type="Pfam" id="PF01494">
    <property type="entry name" value="FAD_binding_3"/>
    <property type="match status" value="1"/>
</dbReference>
<dbReference type="InterPro" id="IPR036188">
    <property type="entry name" value="FAD/NAD-bd_sf"/>
</dbReference>
<dbReference type="InterPro" id="IPR050816">
    <property type="entry name" value="Flavin-dep_Halogenase_NPB"/>
</dbReference>
<dbReference type="GO" id="GO:0071949">
    <property type="term" value="F:FAD binding"/>
    <property type="evidence" value="ECO:0007669"/>
    <property type="project" value="InterPro"/>
</dbReference>
<dbReference type="AlphaFoldDB" id="A0A5C8ZQ38"/>
<dbReference type="PANTHER" id="PTHR43747">
    <property type="entry name" value="FAD-BINDING PROTEIN"/>
    <property type="match status" value="1"/>
</dbReference>
<dbReference type="EMBL" id="VRYZ01000006">
    <property type="protein sequence ID" value="TXS90455.1"/>
    <property type="molecule type" value="Genomic_DNA"/>
</dbReference>
<evidence type="ECO:0000313" key="3">
    <source>
        <dbReference type="Proteomes" id="UP000321933"/>
    </source>
</evidence>
<dbReference type="OrthoDB" id="103324at2"/>